<keyword evidence="1" id="KW-0131">Cell cycle</keyword>
<evidence type="ECO:0000313" key="2">
    <source>
        <dbReference type="Proteomes" id="UP000431269"/>
    </source>
</evidence>
<accession>A0A6I6MJ93</accession>
<dbReference type="EMBL" id="CP047045">
    <property type="protein sequence ID" value="QGZ93921.1"/>
    <property type="molecule type" value="Genomic_DNA"/>
</dbReference>
<organism evidence="1 2">
    <name type="scientific">Terricaulis silvestris</name>
    <dbReference type="NCBI Taxonomy" id="2686094"/>
    <lineage>
        <taxon>Bacteria</taxon>
        <taxon>Pseudomonadati</taxon>
        <taxon>Pseudomonadota</taxon>
        <taxon>Alphaproteobacteria</taxon>
        <taxon>Caulobacterales</taxon>
        <taxon>Caulobacteraceae</taxon>
        <taxon>Terricaulis</taxon>
    </lineage>
</organism>
<dbReference type="KEGG" id="tsv:DSM104635_00735"/>
<dbReference type="Gene3D" id="3.30.160.880">
    <property type="entry name" value="Cell division protein ZapA protomer, N-terminal domain"/>
    <property type="match status" value="1"/>
</dbReference>
<reference evidence="2" key="1">
    <citation type="submission" date="2019-12" db="EMBL/GenBank/DDBJ databases">
        <title>Complete genome of Terracaulis silvestris 0127_4.</title>
        <authorList>
            <person name="Vieira S."/>
            <person name="Riedel T."/>
            <person name="Sproer C."/>
            <person name="Pascual J."/>
            <person name="Boedeker C."/>
            <person name="Overmann J."/>
        </authorList>
    </citation>
    <scope>NUCLEOTIDE SEQUENCE [LARGE SCALE GENOMIC DNA]</scope>
    <source>
        <strain evidence="2">0127_4</strain>
    </source>
</reference>
<dbReference type="RefSeq" id="WP_158764902.1">
    <property type="nucleotide sequence ID" value="NZ_CP047045.1"/>
</dbReference>
<dbReference type="AlphaFoldDB" id="A0A6I6MJ93"/>
<dbReference type="Proteomes" id="UP000431269">
    <property type="component" value="Chromosome"/>
</dbReference>
<dbReference type="InterPro" id="IPR036192">
    <property type="entry name" value="Cell_div_ZapA-like_sf"/>
</dbReference>
<keyword evidence="1" id="KW-0132">Cell division</keyword>
<dbReference type="InterPro" id="IPR007838">
    <property type="entry name" value="Cell_div_ZapA-like"/>
</dbReference>
<proteinExistence type="predicted"/>
<dbReference type="GO" id="GO:0051301">
    <property type="term" value="P:cell division"/>
    <property type="evidence" value="ECO:0007669"/>
    <property type="project" value="UniProtKB-KW"/>
</dbReference>
<name>A0A6I6MJ93_9CAUL</name>
<keyword evidence="2" id="KW-1185">Reference proteome</keyword>
<sequence>MQATLNILGHEITLECSEAESRRLEDLARALNERLATGTEQGAAQRLAFTALALMDETQAVHAALARARCEIERLTDMVVEAQLDAGGAPDSADRGRVGSLRRVAEGAA</sequence>
<dbReference type="SUPFAM" id="SSF102829">
    <property type="entry name" value="Cell division protein ZapA-like"/>
    <property type="match status" value="1"/>
</dbReference>
<dbReference type="Pfam" id="PF05164">
    <property type="entry name" value="ZapA"/>
    <property type="match status" value="1"/>
</dbReference>
<dbReference type="InterPro" id="IPR042233">
    <property type="entry name" value="Cell_div_ZapA_N"/>
</dbReference>
<gene>
    <name evidence="1" type="ORF">DSM104635_00735</name>
</gene>
<evidence type="ECO:0000313" key="1">
    <source>
        <dbReference type="EMBL" id="QGZ93921.1"/>
    </source>
</evidence>
<protein>
    <submittedName>
        <fullName evidence="1">Cell division protein ZapA</fullName>
    </submittedName>
</protein>